<evidence type="ECO:0000313" key="3">
    <source>
        <dbReference type="Proteomes" id="UP001374535"/>
    </source>
</evidence>
<dbReference type="Proteomes" id="UP001374535">
    <property type="component" value="Chromosome 4"/>
</dbReference>
<proteinExistence type="predicted"/>
<reference evidence="2 3" key="1">
    <citation type="journal article" date="2023" name="Life. Sci Alliance">
        <title>Evolutionary insights into 3D genome organization and epigenetic landscape of Vigna mungo.</title>
        <authorList>
            <person name="Junaid A."/>
            <person name="Singh B."/>
            <person name="Bhatia S."/>
        </authorList>
    </citation>
    <scope>NUCLEOTIDE SEQUENCE [LARGE SCALE GENOMIC DNA]</scope>
    <source>
        <strain evidence="2">Urdbean</strain>
    </source>
</reference>
<feature type="region of interest" description="Disordered" evidence="1">
    <location>
        <begin position="1"/>
        <end position="81"/>
    </location>
</feature>
<sequence length="225" mass="24240">MEISRPQLTLVTASGSNHKGRPPRGVVDGDASVFAGSSTAGCARPPSCSSSSRETGPQSEISPFSPSPAKPTTSERVHTPKRYKLTTMVAVDRCSNHRFPGHERNQPPSTKLVTIVFAGNRLLTGTANTALLLRQSRVVEDIEHGARDVENGLEVTSCCDVPCVLFSDGEFQSEVLDNVILLSEVSNALQNDPGVSPRILPLSFFLFCVFIVSVEQNLFKSSPFP</sequence>
<accession>A0AAQ3S2L9</accession>
<protein>
    <submittedName>
        <fullName evidence="2">Uncharacterized protein</fullName>
    </submittedName>
</protein>
<organism evidence="2 3">
    <name type="scientific">Vigna mungo</name>
    <name type="common">Black gram</name>
    <name type="synonym">Phaseolus mungo</name>
    <dbReference type="NCBI Taxonomy" id="3915"/>
    <lineage>
        <taxon>Eukaryota</taxon>
        <taxon>Viridiplantae</taxon>
        <taxon>Streptophyta</taxon>
        <taxon>Embryophyta</taxon>
        <taxon>Tracheophyta</taxon>
        <taxon>Spermatophyta</taxon>
        <taxon>Magnoliopsida</taxon>
        <taxon>eudicotyledons</taxon>
        <taxon>Gunneridae</taxon>
        <taxon>Pentapetalae</taxon>
        <taxon>rosids</taxon>
        <taxon>fabids</taxon>
        <taxon>Fabales</taxon>
        <taxon>Fabaceae</taxon>
        <taxon>Papilionoideae</taxon>
        <taxon>50 kb inversion clade</taxon>
        <taxon>NPAAA clade</taxon>
        <taxon>indigoferoid/millettioid clade</taxon>
        <taxon>Phaseoleae</taxon>
        <taxon>Vigna</taxon>
    </lineage>
</organism>
<evidence type="ECO:0000313" key="2">
    <source>
        <dbReference type="EMBL" id="WVZ13531.1"/>
    </source>
</evidence>
<evidence type="ECO:0000256" key="1">
    <source>
        <dbReference type="SAM" id="MobiDB-lite"/>
    </source>
</evidence>
<name>A0AAQ3S2L9_VIGMU</name>
<gene>
    <name evidence="2" type="ORF">V8G54_011097</name>
</gene>
<dbReference type="EMBL" id="CP144697">
    <property type="protein sequence ID" value="WVZ13531.1"/>
    <property type="molecule type" value="Genomic_DNA"/>
</dbReference>
<keyword evidence="3" id="KW-1185">Reference proteome</keyword>
<feature type="compositionally biased region" description="Polar residues" evidence="1">
    <location>
        <begin position="1"/>
        <end position="17"/>
    </location>
</feature>
<dbReference type="AlphaFoldDB" id="A0AAQ3S2L9"/>
<feature type="compositionally biased region" description="Polar residues" evidence="1">
    <location>
        <begin position="54"/>
        <end position="72"/>
    </location>
</feature>
<feature type="compositionally biased region" description="Low complexity" evidence="1">
    <location>
        <begin position="40"/>
        <end position="53"/>
    </location>
</feature>